<dbReference type="PANTHER" id="PTHR21646">
    <property type="entry name" value="UBIQUITIN CARBOXYL-TERMINAL HYDROLASE"/>
    <property type="match status" value="1"/>
</dbReference>
<feature type="region of interest" description="Disordered" evidence="3">
    <location>
        <begin position="904"/>
        <end position="926"/>
    </location>
</feature>
<dbReference type="InterPro" id="IPR018200">
    <property type="entry name" value="USP_CS"/>
</dbReference>
<feature type="compositionally biased region" description="Polar residues" evidence="3">
    <location>
        <begin position="45"/>
        <end position="57"/>
    </location>
</feature>
<dbReference type="Proteomes" id="UP000762676">
    <property type="component" value="Unassembled WGS sequence"/>
</dbReference>
<dbReference type="GO" id="GO:0004843">
    <property type="term" value="F:cysteine-type deubiquitinase activity"/>
    <property type="evidence" value="ECO:0007669"/>
    <property type="project" value="UniProtKB-EC"/>
</dbReference>
<evidence type="ECO:0000256" key="2">
    <source>
        <dbReference type="ARBA" id="ARBA00012759"/>
    </source>
</evidence>
<comment type="catalytic activity">
    <reaction evidence="1">
        <text>Thiol-dependent hydrolysis of ester, thioester, amide, peptide and isopeptide bonds formed by the C-terminal Gly of ubiquitin (a 76-residue protein attached to proteins as an intracellular targeting signal).</text>
        <dbReference type="EC" id="3.4.19.12"/>
    </reaction>
</comment>
<feature type="compositionally biased region" description="Basic and acidic residues" evidence="3">
    <location>
        <begin position="700"/>
        <end position="713"/>
    </location>
</feature>
<evidence type="ECO:0000256" key="3">
    <source>
        <dbReference type="SAM" id="MobiDB-lite"/>
    </source>
</evidence>
<dbReference type="InterPro" id="IPR050185">
    <property type="entry name" value="Ub_carboxyl-term_hydrolase"/>
</dbReference>
<feature type="region of interest" description="Disordered" evidence="3">
    <location>
        <begin position="238"/>
        <end position="299"/>
    </location>
</feature>
<evidence type="ECO:0000259" key="4">
    <source>
        <dbReference type="PROSITE" id="PS50235"/>
    </source>
</evidence>
<protein>
    <recommendedName>
        <fullName evidence="2">ubiquitinyl hydrolase 1</fullName>
        <ecNumber evidence="2">3.4.19.12</ecNumber>
    </recommendedName>
</protein>
<reference evidence="5 6" key="1">
    <citation type="journal article" date="2021" name="Elife">
        <title>Chloroplast acquisition without the gene transfer in kleptoplastic sea slugs, Plakobranchus ocellatus.</title>
        <authorList>
            <person name="Maeda T."/>
            <person name="Takahashi S."/>
            <person name="Yoshida T."/>
            <person name="Shimamura S."/>
            <person name="Takaki Y."/>
            <person name="Nagai Y."/>
            <person name="Toyoda A."/>
            <person name="Suzuki Y."/>
            <person name="Arimoto A."/>
            <person name="Ishii H."/>
            <person name="Satoh N."/>
            <person name="Nishiyama T."/>
            <person name="Hasebe M."/>
            <person name="Maruyama T."/>
            <person name="Minagawa J."/>
            <person name="Obokata J."/>
            <person name="Shigenobu S."/>
        </authorList>
    </citation>
    <scope>NUCLEOTIDE SEQUENCE [LARGE SCALE GENOMIC DNA]</scope>
</reference>
<feature type="region of interest" description="Disordered" evidence="3">
    <location>
        <begin position="42"/>
        <end position="62"/>
    </location>
</feature>
<feature type="compositionally biased region" description="Low complexity" evidence="3">
    <location>
        <begin position="1313"/>
        <end position="1359"/>
    </location>
</feature>
<feature type="compositionally biased region" description="Basic and acidic residues" evidence="3">
    <location>
        <begin position="1635"/>
        <end position="1655"/>
    </location>
</feature>
<gene>
    <name evidence="5" type="ORF">ElyMa_006855600</name>
</gene>
<feature type="compositionally biased region" description="Basic and acidic residues" evidence="3">
    <location>
        <begin position="536"/>
        <end position="551"/>
    </location>
</feature>
<feature type="compositionally biased region" description="Polar residues" evidence="3">
    <location>
        <begin position="722"/>
        <end position="734"/>
    </location>
</feature>
<feature type="region of interest" description="Disordered" evidence="3">
    <location>
        <begin position="972"/>
        <end position="1030"/>
    </location>
</feature>
<dbReference type="InterPro" id="IPR038765">
    <property type="entry name" value="Papain-like_cys_pep_sf"/>
</dbReference>
<name>A0AAV4J8T4_9GAST</name>
<feature type="compositionally biased region" description="Basic and acidic residues" evidence="3">
    <location>
        <begin position="987"/>
        <end position="1011"/>
    </location>
</feature>
<dbReference type="EC" id="3.4.19.12" evidence="2"/>
<feature type="compositionally biased region" description="Basic and acidic residues" evidence="3">
    <location>
        <begin position="1460"/>
        <end position="1469"/>
    </location>
</feature>
<feature type="compositionally biased region" description="Basic and acidic residues" evidence="3">
    <location>
        <begin position="1188"/>
        <end position="1222"/>
    </location>
</feature>
<keyword evidence="6" id="KW-1185">Reference proteome</keyword>
<feature type="region of interest" description="Disordered" evidence="3">
    <location>
        <begin position="700"/>
        <end position="761"/>
    </location>
</feature>
<organism evidence="5 6">
    <name type="scientific">Elysia marginata</name>
    <dbReference type="NCBI Taxonomy" id="1093978"/>
    <lineage>
        <taxon>Eukaryota</taxon>
        <taxon>Metazoa</taxon>
        <taxon>Spiralia</taxon>
        <taxon>Lophotrochozoa</taxon>
        <taxon>Mollusca</taxon>
        <taxon>Gastropoda</taxon>
        <taxon>Heterobranchia</taxon>
        <taxon>Euthyneura</taxon>
        <taxon>Panpulmonata</taxon>
        <taxon>Sacoglossa</taxon>
        <taxon>Placobranchoidea</taxon>
        <taxon>Plakobranchidae</taxon>
        <taxon>Elysia</taxon>
    </lineage>
</organism>
<evidence type="ECO:0000256" key="1">
    <source>
        <dbReference type="ARBA" id="ARBA00000707"/>
    </source>
</evidence>
<dbReference type="SUPFAM" id="SSF54001">
    <property type="entry name" value="Cysteine proteinases"/>
    <property type="match status" value="1"/>
</dbReference>
<feature type="compositionally biased region" description="Basic and acidic residues" evidence="3">
    <location>
        <begin position="1602"/>
        <end position="1618"/>
    </location>
</feature>
<sequence length="1655" mass="181926">MKDYSKSQRSNAAVNFGKGLGPANFYGAEKSLMTENAYRGLNRRPASSNSSPLQNGLRSPKVKRPKLCDLDADRENKVVLNTSSKALLSNRMAASVPTLSDPQEGRAGGSAENKVQAVNENTSERRSEEGTVGFENLGNTCFINSPLQCLSSLEPLSLDIQSAMREYGPQLPPNSITKMLYLLMKDIRRSDVRSERVRETLTRLRRDFLKNFPPNTQQDAHELLNELLIRSDDEVKAVLPKKDRKKSTHHGETADKSPSTSGNVKHEVGTKMSSQSLSENHEPGEMIKSTPTKIDPTPTQNNFTWVSKKSFFYHECKSEVLSSENDTDLFLLLSFDSKTTINLQDCIDKYFESSEVNLNCPKCGKDEKVTMTRKIVRRPRCFILTLMRYHTDKSEARKKLDPVAIPRYTSVVEFCVEDVKAAPAIEPAFMMDSLDLSTEIYANFTSPPTIDECLRDSFEAELNVDLSRILSTINPVSRPDQPPQEVADQNGSSSTLSDKERDEGPPARCRPLPQEQEDQSQPGERTPSFLPTPPSDEERHDGSQADPDDRSQPTCSSPKPHLGERLIDARLPVTPIIAENEACGGGAKVSLGSTINRLNERLMTPLTVDVNAPPKPPRKRNPAGDWRAHVNINAIHNPWRSKPDIRETGFVNFGFFCGNEAEFGFGASLPSESADVAEPVSTSTKEAAQEVIAAVQARADDDKQMAAKVEPQDRTWVGQIGKKTSSASDNLSSKNNDRDLPDGEDQKEGKEEDIDPDEKERRTINRLANLLADHFAEVEQHIEMAREAGEDFSDIYIQAQGTTVKMNEIVGRFLKQSYEFQAGETEDSYSYKMAEQNALCDALIQRALVSDNSDEEYDYHRVREELILLRYDRLHGEVAKLNHIINDLAIYLAAKEVGVVVDPDSPKRRKMSSGRVKKSNTSSDHNYECVEGMEKNSLDRGEADGECTSHGEVFMEEDSGNRGSLEVNHFGLEEDESESWTGVSSPDKSEKVSGEGQEGQRRASGHCERILSSKRNKDKVESQEEDSSGALADVSNNATINTTNGLSTSICDAAFLDEGLNKSVMDDPMFLGKPVSEWPEQALLDIEVNSLSEEDMMIYAQALSRFEYEREQINHRVSTSASNTGDMDQFTLDDIVDSNEDTAISYDSSSSPKGKATSGNASQEVSESGDKFPGEVSSTSGSSLSETDIEKDASMPKSPERKSDSTQDKSVSKRLPELHCEETLSDLDEPDGTGEETEAAKAKGLKGGQGGTRLCSPPSKPRSRRKFSDSERHSRSSGHEVAGDEHWSPSTISPPLNSQDNVLSPHKGLSNHTNNLSVSSKSSTSTNHSSEQSLQHSSHSNHSPQHQPRSPTASSLSSTSGGGLSATKSRDVPMLSPTPSQLSPRKDTYSLSQSKSARNELARLRSPSSASPRKRVCKEPSSASLHAGSKAKTGSASKRLYFEDENISNSRGQSHVKRTLAPEDSDKGLTDNLLEKFSKQEDLINGSLAKSEDGELSDPDGIVKLLSPRKSVRPGQILSSHIPKSKSALGDDQAISIVSNPSNTPHPVPVLGIRHTAVKTIKVESSPKLQHSQILSPSTMQEEGNQPQRVSLKPILEASVSDDVKAKQDVLDGEKAEPFHMSPRSKAQGPQVSLNDEKENVADSVARRERLENIE</sequence>
<feature type="region of interest" description="Disordered" evidence="3">
    <location>
        <begin position="1563"/>
        <end position="1655"/>
    </location>
</feature>
<dbReference type="CDD" id="cd02257">
    <property type="entry name" value="Peptidase_C19"/>
    <property type="match status" value="1"/>
</dbReference>
<comment type="caution">
    <text evidence="5">The sequence shown here is derived from an EMBL/GenBank/DDBJ whole genome shotgun (WGS) entry which is preliminary data.</text>
</comment>
<dbReference type="InterPro" id="IPR028889">
    <property type="entry name" value="USP"/>
</dbReference>
<feature type="region of interest" description="Disordered" evidence="3">
    <location>
        <begin position="473"/>
        <end position="566"/>
    </location>
</feature>
<keyword evidence="5" id="KW-0378">Hydrolase</keyword>
<feature type="compositionally biased region" description="Polar residues" evidence="3">
    <location>
        <begin position="487"/>
        <end position="496"/>
    </location>
</feature>
<dbReference type="PROSITE" id="PS50235">
    <property type="entry name" value="USP_3"/>
    <property type="match status" value="1"/>
</dbReference>
<dbReference type="InterPro" id="IPR001394">
    <property type="entry name" value="Peptidase_C19_UCH"/>
</dbReference>
<feature type="non-terminal residue" evidence="5">
    <location>
        <position position="1655"/>
    </location>
</feature>
<feature type="compositionally biased region" description="Basic and acidic residues" evidence="3">
    <location>
        <begin position="1266"/>
        <end position="1287"/>
    </location>
</feature>
<feature type="compositionally biased region" description="Polar residues" evidence="3">
    <location>
        <begin position="1567"/>
        <end position="1589"/>
    </location>
</feature>
<feature type="compositionally biased region" description="Polar residues" evidence="3">
    <location>
        <begin position="1288"/>
        <end position="1302"/>
    </location>
</feature>
<feature type="region of interest" description="Disordered" evidence="3">
    <location>
        <begin position="1142"/>
        <end position="1469"/>
    </location>
</feature>
<evidence type="ECO:0000313" key="6">
    <source>
        <dbReference type="Proteomes" id="UP000762676"/>
    </source>
</evidence>
<feature type="compositionally biased region" description="Acidic residues" evidence="3">
    <location>
        <begin position="1223"/>
        <end position="1237"/>
    </location>
</feature>
<feature type="compositionally biased region" description="Polar residues" evidence="3">
    <location>
        <begin position="289"/>
        <end position="299"/>
    </location>
</feature>
<feature type="compositionally biased region" description="Basic and acidic residues" evidence="3">
    <location>
        <begin position="735"/>
        <end position="750"/>
    </location>
</feature>
<dbReference type="PROSITE" id="PS00972">
    <property type="entry name" value="USP_1"/>
    <property type="match status" value="1"/>
</dbReference>
<dbReference type="Pfam" id="PF00443">
    <property type="entry name" value="UCH"/>
    <property type="match status" value="1"/>
</dbReference>
<dbReference type="EMBL" id="BMAT01013711">
    <property type="protein sequence ID" value="GFS18750.1"/>
    <property type="molecule type" value="Genomic_DNA"/>
</dbReference>
<accession>A0AAV4J8T4</accession>
<feature type="region of interest" description="Disordered" evidence="3">
    <location>
        <begin position="95"/>
        <end position="129"/>
    </location>
</feature>
<dbReference type="GO" id="GO:0016579">
    <property type="term" value="P:protein deubiquitination"/>
    <property type="evidence" value="ECO:0007669"/>
    <property type="project" value="InterPro"/>
</dbReference>
<feature type="compositionally biased region" description="Polar residues" evidence="3">
    <location>
        <begin position="1377"/>
        <end position="1396"/>
    </location>
</feature>
<feature type="domain" description="USP" evidence="4">
    <location>
        <begin position="132"/>
        <end position="499"/>
    </location>
</feature>
<feature type="compositionally biased region" description="Polar residues" evidence="3">
    <location>
        <begin position="1142"/>
        <end position="1166"/>
    </location>
</feature>
<evidence type="ECO:0000313" key="5">
    <source>
        <dbReference type="EMBL" id="GFS18750.1"/>
    </source>
</evidence>
<feature type="compositionally biased region" description="Basic residues" evidence="3">
    <location>
        <begin position="907"/>
        <end position="918"/>
    </location>
</feature>
<proteinExistence type="predicted"/>
<dbReference type="Gene3D" id="3.90.70.10">
    <property type="entry name" value="Cysteine proteinases"/>
    <property type="match status" value="1"/>
</dbReference>